<dbReference type="Proteomes" id="UP000494245">
    <property type="component" value="Unassembled WGS sequence"/>
</dbReference>
<protein>
    <submittedName>
        <fullName evidence="3">Isopenicillin N epimerase</fullName>
        <ecNumber evidence="3">5.1.1.17</ecNumber>
    </submittedName>
</protein>
<dbReference type="RefSeq" id="WP_173086157.1">
    <property type="nucleotide sequence ID" value="NZ_BLTE01000015.1"/>
</dbReference>
<feature type="domain" description="Aminotransferase class V" evidence="2">
    <location>
        <begin position="17"/>
        <end position="344"/>
    </location>
</feature>
<dbReference type="InterPro" id="IPR015422">
    <property type="entry name" value="PyrdxlP-dep_Trfase_small"/>
</dbReference>
<comment type="caution">
    <text evidence="3">The sequence shown here is derived from an EMBL/GenBank/DDBJ whole genome shotgun (WGS) entry which is preliminary data.</text>
</comment>
<dbReference type="PANTHER" id="PTHR43586:SF15">
    <property type="entry name" value="BLR3095 PROTEIN"/>
    <property type="match status" value="1"/>
</dbReference>
<reference evidence="3 4" key="2">
    <citation type="submission" date="2020-05" db="EMBL/GenBank/DDBJ databases">
        <title>Draft genome sequence of Desulfovibrio sp. strainFSS-1.</title>
        <authorList>
            <person name="Shimoshige H."/>
            <person name="Kobayashi H."/>
            <person name="Maekawa T."/>
        </authorList>
    </citation>
    <scope>NUCLEOTIDE SEQUENCE [LARGE SCALE GENOMIC DNA]</scope>
    <source>
        <strain evidence="3 4">SIID29052-01</strain>
    </source>
</reference>
<name>A0A6V8M0A6_9BACT</name>
<keyword evidence="4" id="KW-1185">Reference proteome</keyword>
<dbReference type="PANTHER" id="PTHR43586">
    <property type="entry name" value="CYSTEINE DESULFURASE"/>
    <property type="match status" value="1"/>
</dbReference>
<evidence type="ECO:0000313" key="4">
    <source>
        <dbReference type="Proteomes" id="UP000494245"/>
    </source>
</evidence>
<gene>
    <name evidence="3" type="primary">cefD</name>
    <name evidence="3" type="ORF">NNJEOMEG_03146</name>
</gene>
<reference evidence="3 4" key="1">
    <citation type="submission" date="2020-04" db="EMBL/GenBank/DDBJ databases">
        <authorList>
            <consortium name="Desulfovibrio sp. FSS-1 genome sequencing consortium"/>
            <person name="Shimoshige H."/>
            <person name="Kobayashi H."/>
            <person name="Maekawa T."/>
        </authorList>
    </citation>
    <scope>NUCLEOTIDE SEQUENCE [LARGE SCALE GENOMIC DNA]</scope>
    <source>
        <strain evidence="3 4">SIID29052-01</strain>
    </source>
</reference>
<dbReference type="SUPFAM" id="SSF53383">
    <property type="entry name" value="PLP-dependent transferases"/>
    <property type="match status" value="1"/>
</dbReference>
<evidence type="ECO:0000256" key="1">
    <source>
        <dbReference type="ARBA" id="ARBA00022898"/>
    </source>
</evidence>
<dbReference type="Gene3D" id="3.90.1150.10">
    <property type="entry name" value="Aspartate Aminotransferase, domain 1"/>
    <property type="match status" value="1"/>
</dbReference>
<sequence length="376" mass="40235">MIPCQRQLFGVPENVCYLNCAFTSPLPQPALEAGRAAMEAKRAPWSMTPDLFFSGLEAAREGFAAVLGADVDGVAAVPAVSYAMALAARNLPLDADRHVLLLDEQFPSNVYPWLKMAPGRVRAVPRPVEGTWSEAVLAHITPEIGLVALPHCHWIDGTVFDLAAVRAACDRVGAHLVVDATQSLGAMPFDMAAARPDFLTASGHKWLLGPYGASFCWAAPQWRGGEPLEENWLNREGSEDFSRLTEYRDAYRPGARRYDVGEASNFILMPMAAASLGLIQEWGVAGIAATLSGITRRLALTGQAFGLTPTPAAERAPHLLGLRLAHGKAAPVAAAMAREGVHVSPRGATLRLAPHLHVNDADLTRFADALARALST</sequence>
<dbReference type="Gene3D" id="3.40.640.10">
    <property type="entry name" value="Type I PLP-dependent aspartate aminotransferase-like (Major domain)"/>
    <property type="match status" value="1"/>
</dbReference>
<organism evidence="3 4">
    <name type="scientific">Fundidesulfovibrio magnetotacticus</name>
    <dbReference type="NCBI Taxonomy" id="2730080"/>
    <lineage>
        <taxon>Bacteria</taxon>
        <taxon>Pseudomonadati</taxon>
        <taxon>Thermodesulfobacteriota</taxon>
        <taxon>Desulfovibrionia</taxon>
        <taxon>Desulfovibrionales</taxon>
        <taxon>Desulfovibrionaceae</taxon>
        <taxon>Fundidesulfovibrio</taxon>
    </lineage>
</organism>
<dbReference type="AlphaFoldDB" id="A0A6V8M0A6"/>
<dbReference type="EMBL" id="BLTE01000015">
    <property type="protein sequence ID" value="GFK95287.1"/>
    <property type="molecule type" value="Genomic_DNA"/>
</dbReference>
<accession>A0A6V8M0A6</accession>
<dbReference type="GO" id="GO:0045439">
    <property type="term" value="F:isopenicillin-N epimerase activity"/>
    <property type="evidence" value="ECO:0007669"/>
    <property type="project" value="UniProtKB-EC"/>
</dbReference>
<keyword evidence="1" id="KW-0663">Pyridoxal phosphate</keyword>
<dbReference type="InterPro" id="IPR015421">
    <property type="entry name" value="PyrdxlP-dep_Trfase_major"/>
</dbReference>
<keyword evidence="3" id="KW-0413">Isomerase</keyword>
<evidence type="ECO:0000313" key="3">
    <source>
        <dbReference type="EMBL" id="GFK95287.1"/>
    </source>
</evidence>
<evidence type="ECO:0000259" key="2">
    <source>
        <dbReference type="Pfam" id="PF00266"/>
    </source>
</evidence>
<proteinExistence type="predicted"/>
<dbReference type="EC" id="5.1.1.17" evidence="3"/>
<dbReference type="Pfam" id="PF00266">
    <property type="entry name" value="Aminotran_5"/>
    <property type="match status" value="1"/>
</dbReference>
<dbReference type="InterPro" id="IPR000192">
    <property type="entry name" value="Aminotrans_V_dom"/>
</dbReference>
<dbReference type="InterPro" id="IPR015424">
    <property type="entry name" value="PyrdxlP-dep_Trfase"/>
</dbReference>